<dbReference type="EMBL" id="CP118247">
    <property type="protein sequence ID" value="WDR07456.1"/>
    <property type="molecule type" value="Genomic_DNA"/>
</dbReference>
<dbReference type="SUPFAM" id="SSF54593">
    <property type="entry name" value="Glyoxalase/Bleomycin resistance protein/Dihydroxybiphenyl dioxygenase"/>
    <property type="match status" value="1"/>
</dbReference>
<dbReference type="PANTHER" id="PTHR35006">
    <property type="entry name" value="GLYOXALASE FAMILY PROTEIN (AFU_ORTHOLOGUE AFUA_5G14830)"/>
    <property type="match status" value="1"/>
</dbReference>
<dbReference type="Pfam" id="PF00903">
    <property type="entry name" value="Glyoxalase"/>
    <property type="match status" value="1"/>
</dbReference>
<evidence type="ECO:0000313" key="3">
    <source>
        <dbReference type="Proteomes" id="UP001222118"/>
    </source>
</evidence>
<dbReference type="RefSeq" id="WP_282212969.1">
    <property type="nucleotide sequence ID" value="NZ_CP118247.1"/>
</dbReference>
<organism evidence="2 3">
    <name type="scientific">Devosia rhodophyticola</name>
    <dbReference type="NCBI Taxonomy" id="3026423"/>
    <lineage>
        <taxon>Bacteria</taxon>
        <taxon>Pseudomonadati</taxon>
        <taxon>Pseudomonadota</taxon>
        <taxon>Alphaproteobacteria</taxon>
        <taxon>Hyphomicrobiales</taxon>
        <taxon>Devosiaceae</taxon>
        <taxon>Devosia</taxon>
    </lineage>
</organism>
<accession>A0ABY7Z1P2</accession>
<proteinExistence type="predicted"/>
<dbReference type="InterPro" id="IPR004360">
    <property type="entry name" value="Glyas_Fos-R_dOase_dom"/>
</dbReference>
<name>A0ABY7Z1P2_9HYPH</name>
<dbReference type="InterPro" id="IPR029068">
    <property type="entry name" value="Glyas_Bleomycin-R_OHBP_Dase"/>
</dbReference>
<dbReference type="PROSITE" id="PS51819">
    <property type="entry name" value="VOC"/>
    <property type="match status" value="1"/>
</dbReference>
<protein>
    <submittedName>
        <fullName evidence="2">VOC family protein</fullName>
    </submittedName>
</protein>
<evidence type="ECO:0000259" key="1">
    <source>
        <dbReference type="PROSITE" id="PS51819"/>
    </source>
</evidence>
<dbReference type="CDD" id="cd07262">
    <property type="entry name" value="VOC_like"/>
    <property type="match status" value="1"/>
</dbReference>
<gene>
    <name evidence="2" type="ORF">PSQ90_02430</name>
</gene>
<sequence>MFDHVGFVVSDFDAAKSFYGTALAPLGISLLTDFTYSDNRHAGFGVDRPVFWIGTGKTVQTSLHMAFAATTRAQVDAFFAAAIAAGGRDNGGPGVREIYHPHYYGAFVLDADGNNIEAVCHAEQ</sequence>
<keyword evidence="3" id="KW-1185">Reference proteome</keyword>
<dbReference type="Gene3D" id="3.10.180.10">
    <property type="entry name" value="2,3-Dihydroxybiphenyl 1,2-Dioxygenase, domain 1"/>
    <property type="match status" value="1"/>
</dbReference>
<evidence type="ECO:0000313" key="2">
    <source>
        <dbReference type="EMBL" id="WDR07456.1"/>
    </source>
</evidence>
<reference evidence="2 3" key="1">
    <citation type="submission" date="2023-02" db="EMBL/GenBank/DDBJ databases">
        <title>Devosia chondri sp. nov., isolated from the phycosphere of marine algae.</title>
        <authorList>
            <person name="Kim J.M."/>
            <person name="Lee J.K."/>
            <person name="Choi B.J."/>
            <person name="Bayburt H."/>
            <person name="Jeon C.O."/>
        </authorList>
    </citation>
    <scope>NUCLEOTIDE SEQUENCE [LARGE SCALE GENOMIC DNA]</scope>
    <source>
        <strain evidence="2 3">G2-5</strain>
    </source>
</reference>
<feature type="domain" description="VOC" evidence="1">
    <location>
        <begin position="1"/>
        <end position="121"/>
    </location>
</feature>
<dbReference type="Proteomes" id="UP001222118">
    <property type="component" value="Chromosome"/>
</dbReference>
<dbReference type="PANTHER" id="PTHR35006:SF2">
    <property type="entry name" value="GLYOXALASE FAMILY PROTEIN (AFU_ORTHOLOGUE AFUA_5G14830)"/>
    <property type="match status" value="1"/>
</dbReference>
<dbReference type="InterPro" id="IPR037523">
    <property type="entry name" value="VOC_core"/>
</dbReference>